<evidence type="ECO:0000256" key="6">
    <source>
        <dbReference type="ARBA" id="ARBA00022630"/>
    </source>
</evidence>
<dbReference type="EMBL" id="LOED01000014">
    <property type="protein sequence ID" value="KXG76980.1"/>
    <property type="molecule type" value="Genomic_DNA"/>
</dbReference>
<comment type="similarity">
    <text evidence="3 14">Belongs to the TPP enzyme family.</text>
</comment>
<feature type="domain" description="Thiamine pyrophosphate enzyme TPP-binding" evidence="16">
    <location>
        <begin position="387"/>
        <end position="534"/>
    </location>
</feature>
<dbReference type="UniPathway" id="UPA00047">
    <property type="reaction ID" value="UER00055"/>
</dbReference>
<dbReference type="PATRIC" id="fig|520764.3.peg.1407"/>
<dbReference type="UniPathway" id="UPA00049">
    <property type="reaction ID" value="UER00059"/>
</dbReference>
<dbReference type="CDD" id="cd07035">
    <property type="entry name" value="TPP_PYR_POX_like"/>
    <property type="match status" value="1"/>
</dbReference>
<evidence type="ECO:0000259" key="15">
    <source>
        <dbReference type="Pfam" id="PF00205"/>
    </source>
</evidence>
<dbReference type="GO" id="GO:0003984">
    <property type="term" value="F:acetolactate synthase activity"/>
    <property type="evidence" value="ECO:0007669"/>
    <property type="project" value="UniProtKB-EC"/>
</dbReference>
<evidence type="ECO:0000313" key="18">
    <source>
        <dbReference type="EMBL" id="KXG76980.1"/>
    </source>
</evidence>
<protein>
    <recommendedName>
        <fullName evidence="4 14">Acetolactate synthase</fullName>
        <ecNumber evidence="4 14">2.2.1.6</ecNumber>
    </recommendedName>
</protein>
<gene>
    <name evidence="18" type="primary">ilvB_1</name>
    <name evidence="18" type="ORF">AN618_13560</name>
</gene>
<dbReference type="InterPro" id="IPR045229">
    <property type="entry name" value="TPP_enz"/>
</dbReference>
<dbReference type="FunFam" id="3.40.50.1220:FF:000008">
    <property type="entry name" value="Acetolactate synthase"/>
    <property type="match status" value="1"/>
</dbReference>
<dbReference type="SUPFAM" id="SSF52518">
    <property type="entry name" value="Thiamin diphosphate-binding fold (THDP-binding)"/>
    <property type="match status" value="2"/>
</dbReference>
<keyword evidence="7 14" id="KW-0808">Transferase</keyword>
<evidence type="ECO:0000256" key="14">
    <source>
        <dbReference type="RuleBase" id="RU003591"/>
    </source>
</evidence>
<dbReference type="Pfam" id="PF02776">
    <property type="entry name" value="TPP_enzyme_N"/>
    <property type="match status" value="1"/>
</dbReference>
<dbReference type="EC" id="2.2.1.6" evidence="4 14"/>
<feature type="domain" description="Thiamine pyrophosphate enzyme N-terminal TPP-binding" evidence="17">
    <location>
        <begin position="1"/>
        <end position="116"/>
    </location>
</feature>
<evidence type="ECO:0000256" key="13">
    <source>
        <dbReference type="ARBA" id="ARBA00048670"/>
    </source>
</evidence>
<dbReference type="Gene3D" id="3.40.50.1220">
    <property type="entry name" value="TPP-binding domain"/>
    <property type="match status" value="1"/>
</dbReference>
<evidence type="ECO:0000313" key="19">
    <source>
        <dbReference type="Proteomes" id="UP000070427"/>
    </source>
</evidence>
<keyword evidence="9" id="KW-0274">FAD</keyword>
<evidence type="ECO:0000256" key="10">
    <source>
        <dbReference type="ARBA" id="ARBA00022842"/>
    </source>
</evidence>
<dbReference type="GO" id="GO:0005948">
    <property type="term" value="C:acetolactate synthase complex"/>
    <property type="evidence" value="ECO:0007669"/>
    <property type="project" value="TreeGrafter"/>
</dbReference>
<dbReference type="GO" id="GO:0030976">
    <property type="term" value="F:thiamine pyrophosphate binding"/>
    <property type="evidence" value="ECO:0007669"/>
    <property type="project" value="UniProtKB-UniRule"/>
</dbReference>
<dbReference type="Gene3D" id="3.40.50.970">
    <property type="match status" value="2"/>
</dbReference>
<dbReference type="GO" id="GO:0000287">
    <property type="term" value="F:magnesium ion binding"/>
    <property type="evidence" value="ECO:0007669"/>
    <property type="project" value="UniProtKB-UniRule"/>
</dbReference>
<dbReference type="STRING" id="520764.AN618_13560"/>
<dbReference type="InterPro" id="IPR029035">
    <property type="entry name" value="DHS-like_NAD/FAD-binding_dom"/>
</dbReference>
<dbReference type="InterPro" id="IPR012846">
    <property type="entry name" value="Acetolactate_synth_lsu"/>
</dbReference>
<keyword evidence="19" id="KW-1185">Reference proteome</keyword>
<evidence type="ECO:0000256" key="5">
    <source>
        <dbReference type="ARBA" id="ARBA00022605"/>
    </source>
</evidence>
<keyword evidence="5 14" id="KW-0028">Amino-acid biosynthesis</keyword>
<dbReference type="Pfam" id="PF00205">
    <property type="entry name" value="TPP_enzyme_M"/>
    <property type="match status" value="1"/>
</dbReference>
<comment type="cofactor">
    <cofactor evidence="14">
        <name>thiamine diphosphate</name>
        <dbReference type="ChEBI" id="CHEBI:58937"/>
    </cofactor>
    <text evidence="14">Binds 1 thiamine pyrophosphate per subunit.</text>
</comment>
<dbReference type="OrthoDB" id="4494979at2"/>
<comment type="pathway">
    <text evidence="2 14">Amino-acid biosynthesis; L-valine biosynthesis; L-valine from pyruvate: step 1/4.</text>
</comment>
<dbReference type="CDD" id="cd02015">
    <property type="entry name" value="TPP_AHAS"/>
    <property type="match status" value="1"/>
</dbReference>
<dbReference type="InterPro" id="IPR039368">
    <property type="entry name" value="AHAS_TPP"/>
</dbReference>
<keyword evidence="12 14" id="KW-0100">Branched-chain amino acid biosynthesis</keyword>
<keyword evidence="11 14" id="KW-0786">Thiamine pyrophosphate</keyword>
<name>A0A140L8V5_9FIRM</name>
<dbReference type="FunFam" id="3.40.50.970:FF:000016">
    <property type="entry name" value="Acetolactate synthase"/>
    <property type="match status" value="1"/>
</dbReference>
<dbReference type="GO" id="GO:0050660">
    <property type="term" value="F:flavin adenine dinucleotide binding"/>
    <property type="evidence" value="ECO:0007669"/>
    <property type="project" value="InterPro"/>
</dbReference>
<evidence type="ECO:0000256" key="2">
    <source>
        <dbReference type="ARBA" id="ARBA00005025"/>
    </source>
</evidence>
<comment type="cofactor">
    <cofactor evidence="14">
        <name>Mg(2+)</name>
        <dbReference type="ChEBI" id="CHEBI:18420"/>
    </cofactor>
    <text evidence="14">Binds 1 Mg(2+) ion per subunit.</text>
</comment>
<dbReference type="InParanoid" id="A0A140L8V5"/>
<feature type="domain" description="Thiamine pyrophosphate enzyme central" evidence="15">
    <location>
        <begin position="198"/>
        <end position="332"/>
    </location>
</feature>
<evidence type="ECO:0000259" key="16">
    <source>
        <dbReference type="Pfam" id="PF02775"/>
    </source>
</evidence>
<dbReference type="NCBIfam" id="TIGR00118">
    <property type="entry name" value="acolac_lg"/>
    <property type="match status" value="1"/>
</dbReference>
<evidence type="ECO:0000256" key="4">
    <source>
        <dbReference type="ARBA" id="ARBA00013145"/>
    </source>
</evidence>
<dbReference type="Proteomes" id="UP000070427">
    <property type="component" value="Unassembled WGS sequence"/>
</dbReference>
<dbReference type="GO" id="GO:0009097">
    <property type="term" value="P:isoleucine biosynthetic process"/>
    <property type="evidence" value="ECO:0007669"/>
    <property type="project" value="UniProtKB-UniPathway"/>
</dbReference>
<evidence type="ECO:0000256" key="3">
    <source>
        <dbReference type="ARBA" id="ARBA00007812"/>
    </source>
</evidence>
<dbReference type="InterPro" id="IPR000399">
    <property type="entry name" value="TPP-bd_CS"/>
</dbReference>
<proteinExistence type="inferred from homology"/>
<keyword evidence="10 14" id="KW-0460">Magnesium</keyword>
<dbReference type="InterPro" id="IPR011766">
    <property type="entry name" value="TPP_enzyme_TPP-bd"/>
</dbReference>
<dbReference type="FunFam" id="3.40.50.970:FF:000007">
    <property type="entry name" value="Acetolactate synthase"/>
    <property type="match status" value="1"/>
</dbReference>
<comment type="pathway">
    <text evidence="1 14">Amino-acid biosynthesis; L-isoleucine biosynthesis; L-isoleucine from 2-oxobutanoate: step 1/4.</text>
</comment>
<dbReference type="GO" id="GO:0009099">
    <property type="term" value="P:L-valine biosynthetic process"/>
    <property type="evidence" value="ECO:0007669"/>
    <property type="project" value="UniProtKB-UniPathway"/>
</dbReference>
<evidence type="ECO:0000256" key="7">
    <source>
        <dbReference type="ARBA" id="ARBA00022679"/>
    </source>
</evidence>
<evidence type="ECO:0000259" key="17">
    <source>
        <dbReference type="Pfam" id="PF02776"/>
    </source>
</evidence>
<keyword evidence="8 14" id="KW-0479">Metal-binding</keyword>
<keyword evidence="6" id="KW-0285">Flavoprotein</keyword>
<dbReference type="InterPro" id="IPR012001">
    <property type="entry name" value="Thiamin_PyroP_enz_TPP-bd_dom"/>
</dbReference>
<dbReference type="RefSeq" id="WP_066353372.1">
    <property type="nucleotide sequence ID" value="NZ_LOED01000014.1"/>
</dbReference>
<evidence type="ECO:0000256" key="9">
    <source>
        <dbReference type="ARBA" id="ARBA00022827"/>
    </source>
</evidence>
<dbReference type="Pfam" id="PF02775">
    <property type="entry name" value="TPP_enzyme_C"/>
    <property type="match status" value="1"/>
</dbReference>
<reference evidence="18 19" key="1">
    <citation type="submission" date="2015-12" db="EMBL/GenBank/DDBJ databases">
        <title>Draft genome sequnece of Fervidicola ferrireducens strain Y170.</title>
        <authorList>
            <person name="Patel B.K."/>
        </authorList>
    </citation>
    <scope>NUCLEOTIDE SEQUENCE [LARGE SCALE GENOMIC DNA]</scope>
    <source>
        <strain evidence="18 19">Y170</strain>
    </source>
</reference>
<sequence length="559" mass="61408">MTGAEVLLKALEEVGVEVIFGFPGGAVLPIYDALYNNRKIKHVRTVHEQGAAHAADGYARATGKVGVVISTSGPGATNLVTGIANAYMDSVPMVVLAGQVSTDLIGKDSFQEVDICGITLPITKHSFMLRDKREILKTVREAFRIAKSGRPGPVVIELPKDIMASETNMEEQKEDFDLSFRVLSEKINSSHDEKENLEIAVEMIMKSERPVIYAGGGVKLSGASSALKTFAEKICCPVTTTLMGIGCFPHNHELYLGMLGMHGTPWANLAVSECDLLVAVGARFDDRVTGKTDEFAKNAKIIHIDIDSAEIGKNVRVDLSLHGDAKELLSRLIEIVPEKRHGDWLKRIEYFKNKYLLRDSRRELTPRYVIEEINELTEGKAIIATEVGQHQMWAAQYYKFEDSSSFITSGGLGTMGFGLPAAIGAKVGRPDKVVFDIAGDGSFEMNCHELLTALRYDIPVIVVVFNNRSLGMVRQWQEMFYGGRFSHSDLGDVADYARIAEGFGAAGYRVTRSDEVREAIKRAINEEKPAVVEVVIDKDEKAVPIVPPGKPIYQMLGID</sequence>
<dbReference type="InterPro" id="IPR012000">
    <property type="entry name" value="Thiamin_PyroP_enz_cen_dom"/>
</dbReference>
<dbReference type="PROSITE" id="PS00187">
    <property type="entry name" value="TPP_ENZYMES"/>
    <property type="match status" value="1"/>
</dbReference>
<evidence type="ECO:0000256" key="8">
    <source>
        <dbReference type="ARBA" id="ARBA00022723"/>
    </source>
</evidence>
<dbReference type="SUPFAM" id="SSF52467">
    <property type="entry name" value="DHS-like NAD/FAD-binding domain"/>
    <property type="match status" value="1"/>
</dbReference>
<evidence type="ECO:0000256" key="11">
    <source>
        <dbReference type="ARBA" id="ARBA00023052"/>
    </source>
</evidence>
<dbReference type="InterPro" id="IPR029061">
    <property type="entry name" value="THDP-binding"/>
</dbReference>
<dbReference type="AlphaFoldDB" id="A0A140L8V5"/>
<comment type="catalytic activity">
    <reaction evidence="13 14">
        <text>2 pyruvate + H(+) = (2S)-2-acetolactate + CO2</text>
        <dbReference type="Rhea" id="RHEA:25249"/>
        <dbReference type="ChEBI" id="CHEBI:15361"/>
        <dbReference type="ChEBI" id="CHEBI:15378"/>
        <dbReference type="ChEBI" id="CHEBI:16526"/>
        <dbReference type="ChEBI" id="CHEBI:58476"/>
        <dbReference type="EC" id="2.2.1.6"/>
    </reaction>
</comment>
<comment type="caution">
    <text evidence="18">The sequence shown here is derived from an EMBL/GenBank/DDBJ whole genome shotgun (WGS) entry which is preliminary data.</text>
</comment>
<dbReference type="PANTHER" id="PTHR18968">
    <property type="entry name" value="THIAMINE PYROPHOSPHATE ENZYMES"/>
    <property type="match status" value="1"/>
</dbReference>
<accession>A0A140L8V5</accession>
<evidence type="ECO:0000256" key="12">
    <source>
        <dbReference type="ARBA" id="ARBA00023304"/>
    </source>
</evidence>
<organism evidence="18 19">
    <name type="scientific">Fervidicola ferrireducens</name>
    <dbReference type="NCBI Taxonomy" id="520764"/>
    <lineage>
        <taxon>Bacteria</taxon>
        <taxon>Bacillati</taxon>
        <taxon>Bacillota</taxon>
        <taxon>Clostridia</taxon>
        <taxon>Thermosediminibacterales</taxon>
        <taxon>Thermosediminibacteraceae</taxon>
        <taxon>Fervidicola</taxon>
    </lineage>
</organism>
<evidence type="ECO:0000256" key="1">
    <source>
        <dbReference type="ARBA" id="ARBA00004974"/>
    </source>
</evidence>
<dbReference type="PANTHER" id="PTHR18968:SF13">
    <property type="entry name" value="ACETOLACTATE SYNTHASE CATALYTIC SUBUNIT, MITOCHONDRIAL"/>
    <property type="match status" value="1"/>
</dbReference>